<dbReference type="GeneID" id="70685932"/>
<reference evidence="1" key="1">
    <citation type="submission" date="2020-11" db="EMBL/GenBank/DDBJ databases">
        <title>Carbohydrate-dependent, anaerobic sulfur respiration: A novel catabolism in halophilic archaea.</title>
        <authorList>
            <person name="Sorokin D.Y."/>
            <person name="Messina E."/>
            <person name="Smedile F."/>
            <person name="La Cono V."/>
            <person name="Hallsworth J.E."/>
            <person name="Yakimov M.M."/>
        </authorList>
    </citation>
    <scope>NUCLEOTIDE SEQUENCE</scope>
    <source>
        <strain evidence="1">AArc-S</strain>
    </source>
</reference>
<dbReference type="AlphaFoldDB" id="A0A897N061"/>
<name>A0A897N061_9EURY</name>
<protein>
    <submittedName>
        <fullName evidence="1">Uncharacterized protein</fullName>
    </submittedName>
</protein>
<keyword evidence="2" id="KW-1185">Reference proteome</keyword>
<organism evidence="1 2">
    <name type="scientific">Natranaeroarchaeum sulfidigenes</name>
    <dbReference type="NCBI Taxonomy" id="2784880"/>
    <lineage>
        <taxon>Archaea</taxon>
        <taxon>Methanobacteriati</taxon>
        <taxon>Methanobacteriota</taxon>
        <taxon>Stenosarchaea group</taxon>
        <taxon>Halobacteria</taxon>
        <taxon>Halobacteriales</taxon>
        <taxon>Natronoarchaeaceae</taxon>
        <taxon>Natranaeroarchaeum</taxon>
    </lineage>
</organism>
<dbReference type="RefSeq" id="WP_238477792.1">
    <property type="nucleotide sequence ID" value="NZ_CP064786.1"/>
</dbReference>
<dbReference type="InterPro" id="IPR055533">
    <property type="entry name" value="DUF7109"/>
</dbReference>
<gene>
    <name evidence="1" type="ORF">AArcS_2550</name>
</gene>
<evidence type="ECO:0000313" key="1">
    <source>
        <dbReference type="EMBL" id="QSG03746.1"/>
    </source>
</evidence>
<dbReference type="EMBL" id="CP064786">
    <property type="protein sequence ID" value="QSG03746.1"/>
    <property type="molecule type" value="Genomic_DNA"/>
</dbReference>
<dbReference type="KEGG" id="hara:AArcS_2550"/>
<sequence>MTATLDDLAGVVDLFDGLTRAELVQALVELGARRGATPDDDAIDAAIQRALDEYYLIRYETADPSLLVAGPAAFPTLPEHAEDLPHIMDVPDRSPDRDDLGTVAAERLRSDADAAIEASDAERIETLIDVSYDIEAWAPVDLGEIRGRLDEHAPTGE</sequence>
<proteinExistence type="predicted"/>
<accession>A0A897N061</accession>
<dbReference type="Pfam" id="PF23421">
    <property type="entry name" value="DUF7109"/>
    <property type="match status" value="1"/>
</dbReference>
<evidence type="ECO:0000313" key="2">
    <source>
        <dbReference type="Proteomes" id="UP000663586"/>
    </source>
</evidence>
<dbReference type="Proteomes" id="UP000663586">
    <property type="component" value="Chromosome"/>
</dbReference>